<protein>
    <recommendedName>
        <fullName evidence="2">Piwi domain-containing protein</fullName>
    </recommendedName>
</protein>
<dbReference type="SMART" id="SM01163">
    <property type="entry name" value="DUF1785"/>
    <property type="match status" value="1"/>
</dbReference>
<dbReference type="SUPFAM" id="SSF101690">
    <property type="entry name" value="PAZ domain"/>
    <property type="match status" value="2"/>
</dbReference>
<evidence type="ECO:0000256" key="1">
    <source>
        <dbReference type="SAM" id="MobiDB-lite"/>
    </source>
</evidence>
<dbReference type="InterPro" id="IPR036085">
    <property type="entry name" value="PAZ_dom_sf"/>
</dbReference>
<feature type="region of interest" description="Disordered" evidence="1">
    <location>
        <begin position="351"/>
        <end position="371"/>
    </location>
</feature>
<evidence type="ECO:0000313" key="4">
    <source>
        <dbReference type="Proteomes" id="UP000030671"/>
    </source>
</evidence>
<proteinExistence type="predicted"/>
<evidence type="ECO:0000259" key="2">
    <source>
        <dbReference type="PROSITE" id="PS50822"/>
    </source>
</evidence>
<dbReference type="InterPro" id="IPR036397">
    <property type="entry name" value="RNaseH_sf"/>
</dbReference>
<dbReference type="eggNOG" id="KOG1041">
    <property type="taxonomic scope" value="Eukaryota"/>
</dbReference>
<dbReference type="KEGG" id="hir:HETIRDRAFT_426063"/>
<dbReference type="HOGENOM" id="CLU_004544_4_3_1"/>
<dbReference type="InParanoid" id="W4KGE0"/>
<dbReference type="Gene3D" id="2.170.260.10">
    <property type="entry name" value="paz domain"/>
    <property type="match status" value="1"/>
</dbReference>
<dbReference type="InterPro" id="IPR032473">
    <property type="entry name" value="Argonaute_Mid_dom"/>
</dbReference>
<dbReference type="Pfam" id="PF16487">
    <property type="entry name" value="ArgoMid"/>
    <property type="match status" value="1"/>
</dbReference>
<dbReference type="FunCoup" id="W4KGE0">
    <property type="interactions" value="231"/>
</dbReference>
<keyword evidence="4" id="KW-1185">Reference proteome</keyword>
<dbReference type="PANTHER" id="PTHR22891">
    <property type="entry name" value="EUKARYOTIC TRANSLATION INITIATION FACTOR 2C"/>
    <property type="match status" value="1"/>
</dbReference>
<name>W4KGE0_HETIT</name>
<dbReference type="EMBL" id="KI925456">
    <property type="protein sequence ID" value="ETW84907.1"/>
    <property type="molecule type" value="Genomic_DNA"/>
</dbReference>
<organism evidence="3 4">
    <name type="scientific">Heterobasidion irregulare (strain TC 32-1)</name>
    <dbReference type="NCBI Taxonomy" id="747525"/>
    <lineage>
        <taxon>Eukaryota</taxon>
        <taxon>Fungi</taxon>
        <taxon>Dikarya</taxon>
        <taxon>Basidiomycota</taxon>
        <taxon>Agaricomycotina</taxon>
        <taxon>Agaricomycetes</taxon>
        <taxon>Russulales</taxon>
        <taxon>Bondarzewiaceae</taxon>
        <taxon>Heterobasidion</taxon>
        <taxon>Heterobasidion annosum species complex</taxon>
    </lineage>
</organism>
<feature type="compositionally biased region" description="Polar residues" evidence="1">
    <location>
        <begin position="351"/>
        <end position="360"/>
    </location>
</feature>
<dbReference type="STRING" id="747525.W4KGE0"/>
<dbReference type="GO" id="GO:0003676">
    <property type="term" value="F:nucleic acid binding"/>
    <property type="evidence" value="ECO:0007669"/>
    <property type="project" value="InterPro"/>
</dbReference>
<dbReference type="InterPro" id="IPR032474">
    <property type="entry name" value="Argonaute_N"/>
</dbReference>
<dbReference type="Pfam" id="PF16486">
    <property type="entry name" value="ArgoN"/>
    <property type="match status" value="1"/>
</dbReference>
<feature type="region of interest" description="Disordered" evidence="1">
    <location>
        <begin position="53"/>
        <end position="103"/>
    </location>
</feature>
<feature type="compositionally biased region" description="Gly residues" evidence="1">
    <location>
        <begin position="53"/>
        <end position="76"/>
    </location>
</feature>
<dbReference type="PROSITE" id="PS50822">
    <property type="entry name" value="PIWI"/>
    <property type="match status" value="1"/>
</dbReference>
<dbReference type="Pfam" id="PF16488">
    <property type="entry name" value="ArgoL2"/>
    <property type="match status" value="1"/>
</dbReference>
<reference evidence="3 4" key="1">
    <citation type="journal article" date="2012" name="New Phytol.">
        <title>Insight into trade-off between wood decay and parasitism from the genome of a fungal forest pathogen.</title>
        <authorList>
            <person name="Olson A."/>
            <person name="Aerts A."/>
            <person name="Asiegbu F."/>
            <person name="Belbahri L."/>
            <person name="Bouzid O."/>
            <person name="Broberg A."/>
            <person name="Canback B."/>
            <person name="Coutinho P.M."/>
            <person name="Cullen D."/>
            <person name="Dalman K."/>
            <person name="Deflorio G."/>
            <person name="van Diepen L.T."/>
            <person name="Dunand C."/>
            <person name="Duplessis S."/>
            <person name="Durling M."/>
            <person name="Gonthier P."/>
            <person name="Grimwood J."/>
            <person name="Fossdal C.G."/>
            <person name="Hansson D."/>
            <person name="Henrissat B."/>
            <person name="Hietala A."/>
            <person name="Himmelstrand K."/>
            <person name="Hoffmeister D."/>
            <person name="Hogberg N."/>
            <person name="James T.Y."/>
            <person name="Karlsson M."/>
            <person name="Kohler A."/>
            <person name="Kues U."/>
            <person name="Lee Y.H."/>
            <person name="Lin Y.C."/>
            <person name="Lind M."/>
            <person name="Lindquist E."/>
            <person name="Lombard V."/>
            <person name="Lucas S."/>
            <person name="Lunden K."/>
            <person name="Morin E."/>
            <person name="Murat C."/>
            <person name="Park J."/>
            <person name="Raffaello T."/>
            <person name="Rouze P."/>
            <person name="Salamov A."/>
            <person name="Schmutz J."/>
            <person name="Solheim H."/>
            <person name="Stahlberg J."/>
            <person name="Velez H."/>
            <person name="de Vries R.P."/>
            <person name="Wiebenga A."/>
            <person name="Woodward S."/>
            <person name="Yakovlev I."/>
            <person name="Garbelotto M."/>
            <person name="Martin F."/>
            <person name="Grigoriev I.V."/>
            <person name="Stenlid J."/>
        </authorList>
    </citation>
    <scope>NUCLEOTIDE SEQUENCE [LARGE SCALE GENOMIC DNA]</scope>
    <source>
        <strain evidence="3 4">TC 32-1</strain>
    </source>
</reference>
<gene>
    <name evidence="3" type="ORF">HETIRDRAFT_426063</name>
</gene>
<dbReference type="AlphaFoldDB" id="W4KGE0"/>
<dbReference type="CDD" id="cd02846">
    <property type="entry name" value="PAZ_argonaute_like"/>
    <property type="match status" value="1"/>
</dbReference>
<dbReference type="Gene3D" id="3.30.420.10">
    <property type="entry name" value="Ribonuclease H-like superfamily/Ribonuclease H"/>
    <property type="match status" value="1"/>
</dbReference>
<dbReference type="SUPFAM" id="SSF53098">
    <property type="entry name" value="Ribonuclease H-like"/>
    <property type="match status" value="1"/>
</dbReference>
<dbReference type="Pfam" id="PF02171">
    <property type="entry name" value="Piwi"/>
    <property type="match status" value="1"/>
</dbReference>
<sequence length="1018" mass="111791">MEAAVEAVEAGEAGGAVEVVEAVEAEATGVEAMEVEIGAMEIEAVEETTGTLAGGLRGLRGGRGGGRGAGHQGGGNRGRDDHGGPVHRQGDEPSPVIDTPGPNLPSHVEAIGVKRPGHGNAGKHIEILTNHFVTSIPEQSIYHYDVTINNGGELSLPTRFTSQLIRRLQEVIAPDVFTPRGSYDQRKNFFAPRQLSFGQSAEFDVMMSDVPPPSTAPPQDQEDGPGRRRRDPKVYKVRMVQVAEINPEVLSLFLQGQHSNDERVLIAITALNVVIRMQPSLTYPFNIRSFFTPSETREIGAGIVLWRGYFQSVRPSPARMLINVDISTGAMYRPGSLLALCLDVLGRPHNNGNPNAQQARSLAPREGLPERERRRIEKFTSGVRVSNDYKSQEAGRGQGKIRMVRKLSKEGARDLSFKLGDDGPMVTVADFFQTVLNRPLAFPDVICAELNTKALVPLELLHVLPGQIIKKQIPPEKTTNMLQFSTMNPAQRFNSIKAGLGVLAYGQSQYLHDCGMEVSPDALSVQARILDPPTLRYGTGGRQDTIRPTNGAWNMLDKNFYQPCMTIEEWIVVIYERPSKFPMDAAQRMIQSLMEACALFGIVVNGPPAFIRLQNGQGNVKAQLRGLYNDCLQQKSRAPNLMVVVLPEGGGDLYRAVKNYGDVSDGVITQCLKSTKCTRANQQYYANVTLKLNAKLGGINAVPDQRSASILLDPSNPTVIMGIDAAHPPPGIKDRPSFGALVSSIDSNTSKYIASTSVQTSDEDIIENLENMVKHIGPTWKKRQAYRLSESLSIELIWNLVDGISESRFKEVMVRDACKQLEIAPKITFIVVAKGHHVRFFPKRVQEGDRKSGNCFAGTVVDRDVIDPVEFDWYLLSHGGLLGTSRPAHYNVLYDDNKFTPDGLQALSFALCHVYARATRSVSVPAPVYYADLVCARARNHYDPSQGLELAESVAGTESSNDQGQDLKDRFKSEFTALHSNMLGCQHEVEVNFTATCDTRMLTTGRIFVGCYRTLLTV</sequence>
<evidence type="ECO:0000313" key="3">
    <source>
        <dbReference type="EMBL" id="ETW84907.1"/>
    </source>
</evidence>
<feature type="region of interest" description="Disordered" evidence="1">
    <location>
        <begin position="206"/>
        <end position="231"/>
    </location>
</feature>
<dbReference type="Gene3D" id="3.40.50.2300">
    <property type="match status" value="1"/>
</dbReference>
<dbReference type="Pfam" id="PF08699">
    <property type="entry name" value="ArgoL1"/>
    <property type="match status" value="1"/>
</dbReference>
<dbReference type="InterPro" id="IPR032472">
    <property type="entry name" value="ArgoL2"/>
</dbReference>
<dbReference type="SMART" id="SM00950">
    <property type="entry name" value="Piwi"/>
    <property type="match status" value="1"/>
</dbReference>
<dbReference type="RefSeq" id="XP_009544530.1">
    <property type="nucleotide sequence ID" value="XM_009546235.1"/>
</dbReference>
<dbReference type="OrthoDB" id="10252740at2759"/>
<dbReference type="InterPro" id="IPR003165">
    <property type="entry name" value="Piwi"/>
</dbReference>
<dbReference type="InterPro" id="IPR014811">
    <property type="entry name" value="ArgoL1"/>
</dbReference>
<dbReference type="InterPro" id="IPR012337">
    <property type="entry name" value="RNaseH-like_sf"/>
</dbReference>
<accession>W4KGE0</accession>
<dbReference type="GeneID" id="20674071"/>
<dbReference type="Proteomes" id="UP000030671">
    <property type="component" value="Unassembled WGS sequence"/>
</dbReference>
<feature type="domain" description="Piwi" evidence="2">
    <location>
        <begin position="641"/>
        <end position="943"/>
    </location>
</feature>
<feature type="compositionally biased region" description="Basic and acidic residues" evidence="1">
    <location>
        <begin position="77"/>
        <end position="91"/>
    </location>
</feature>